<dbReference type="InterPro" id="IPR012334">
    <property type="entry name" value="Pectin_lyas_fold"/>
</dbReference>
<dbReference type="Proteomes" id="UP000272490">
    <property type="component" value="Unassembled WGS sequence"/>
</dbReference>
<keyword evidence="3 4" id="KW-0326">Glycosidase</keyword>
<gene>
    <name evidence="6" type="ORF">EHV10_02520</name>
</gene>
<dbReference type="GO" id="GO:0004650">
    <property type="term" value="F:polygalacturonase activity"/>
    <property type="evidence" value="ECO:0007669"/>
    <property type="project" value="InterPro"/>
</dbReference>
<evidence type="ECO:0000256" key="4">
    <source>
        <dbReference type="RuleBase" id="RU361169"/>
    </source>
</evidence>
<dbReference type="InterPro" id="IPR000743">
    <property type="entry name" value="Glyco_hydro_28"/>
</dbReference>
<proteinExistence type="inferred from homology"/>
<dbReference type="Pfam" id="PF12708">
    <property type="entry name" value="Pect-lyase_RHGA_epim"/>
    <property type="match status" value="1"/>
</dbReference>
<evidence type="ECO:0000256" key="3">
    <source>
        <dbReference type="ARBA" id="ARBA00023295"/>
    </source>
</evidence>
<evidence type="ECO:0000256" key="2">
    <source>
        <dbReference type="ARBA" id="ARBA00022801"/>
    </source>
</evidence>
<accession>A0A3P3R0J5</accession>
<dbReference type="OrthoDB" id="9795222at2"/>
<dbReference type="InterPro" id="IPR006626">
    <property type="entry name" value="PbH1"/>
</dbReference>
<dbReference type="InterPro" id="IPR024535">
    <property type="entry name" value="RHGA/B-epi-like_pectate_lyase"/>
</dbReference>
<dbReference type="AlphaFoldDB" id="A0A3P3R0J5"/>
<reference evidence="6 7" key="1">
    <citation type="submission" date="2018-11" db="EMBL/GenBank/DDBJ databases">
        <title>Genome sequencing of Lachnoanaerobaculum sp. KCOM 2030 (= ChDC B114).</title>
        <authorList>
            <person name="Kook J.-K."/>
            <person name="Park S.-N."/>
            <person name="Lim Y.K."/>
        </authorList>
    </citation>
    <scope>NUCLEOTIDE SEQUENCE [LARGE SCALE GENOMIC DNA]</scope>
    <source>
        <strain evidence="6 7">KCOM 2030</strain>
    </source>
</reference>
<keyword evidence="2 4" id="KW-0378">Hydrolase</keyword>
<dbReference type="SUPFAM" id="SSF51126">
    <property type="entry name" value="Pectin lyase-like"/>
    <property type="match status" value="1"/>
</dbReference>
<comment type="caution">
    <text evidence="6">The sequence shown here is derived from an EMBL/GenBank/DDBJ whole genome shotgun (WGS) entry which is preliminary data.</text>
</comment>
<organism evidence="6 7">
    <name type="scientific">Lachnoanaerobaculum gingivalis</name>
    <dbReference type="NCBI Taxonomy" id="2490855"/>
    <lineage>
        <taxon>Bacteria</taxon>
        <taxon>Bacillati</taxon>
        <taxon>Bacillota</taxon>
        <taxon>Clostridia</taxon>
        <taxon>Lachnospirales</taxon>
        <taxon>Lachnospiraceae</taxon>
        <taxon>Lachnoanaerobaculum</taxon>
    </lineage>
</organism>
<dbReference type="InterPro" id="IPR011050">
    <property type="entry name" value="Pectin_lyase_fold/virulence"/>
</dbReference>
<feature type="domain" description="Rhamnogalacturonase A/B/Epimerase-like pectate lyase" evidence="5">
    <location>
        <begin position="83"/>
        <end position="161"/>
    </location>
</feature>
<keyword evidence="7" id="KW-1185">Reference proteome</keyword>
<evidence type="ECO:0000313" key="6">
    <source>
        <dbReference type="EMBL" id="RRJ26905.1"/>
    </source>
</evidence>
<dbReference type="Gene3D" id="2.160.20.10">
    <property type="entry name" value="Single-stranded right-handed beta-helix, Pectin lyase-like"/>
    <property type="match status" value="1"/>
</dbReference>
<evidence type="ECO:0000259" key="5">
    <source>
        <dbReference type="Pfam" id="PF12708"/>
    </source>
</evidence>
<dbReference type="PANTHER" id="PTHR31339">
    <property type="entry name" value="PECTIN LYASE-RELATED"/>
    <property type="match status" value="1"/>
</dbReference>
<comment type="similarity">
    <text evidence="1 4">Belongs to the glycosyl hydrolase 28 family.</text>
</comment>
<dbReference type="PANTHER" id="PTHR31339:SF9">
    <property type="entry name" value="PLASMIN AND FIBRONECTIN-BINDING PROTEIN A"/>
    <property type="match status" value="1"/>
</dbReference>
<evidence type="ECO:0000256" key="1">
    <source>
        <dbReference type="ARBA" id="ARBA00008834"/>
    </source>
</evidence>
<protein>
    <submittedName>
        <fullName evidence="6">Glycoside hydrolase family 28 protein</fullName>
    </submittedName>
</protein>
<dbReference type="InterPro" id="IPR051801">
    <property type="entry name" value="GH28_Enzymes"/>
</dbReference>
<sequence>MIDFEIVKVFKRSVTIEVCSDTPYENEKIYDVFINGEKKISTNKNVISIFNLLPDSDYNIYITCENEDSYKKNFYTQYEYVLLNIKDFGAAGDGVKTDSVCIQAAINACPKDGTVYIPKGKYLCTPVFLKSNIDIWIDKDAILIGEKDRKKYPILPGMTQSSDEKNEYNIGSWEGNPLDCFAALITGISVENVLIYGEGILDGNAGMLDWWKDAKKKNIAWRPNMVFLHNCKNIAMQGLCIMNSPSWTVHPYYSDNLLFLNNTIMNPDNSPNTDGLDPESCENVLILGADISVGDDCVAIKSGKYYMALRHYKPAKNIVIRNSIFRKGHGSVTIGSEVAAGVYDVRVEKCIFEGTDRGLRIKTRRGRGEKSVLDNIYFENIIMKDVCMPFTANMFYFCDPDGHSDYVQNQDKMEVNEKTPKIGKIEARDIRCENVKNIFACLYGLPEMPIEEIKLENITLSFDKNENIKPVVPIMMDNFPAMCKRGIFAKNIKKLILKNIEITGSKDSNPFMENIEDCECIEVKFN</sequence>
<evidence type="ECO:0000313" key="7">
    <source>
        <dbReference type="Proteomes" id="UP000272490"/>
    </source>
</evidence>
<dbReference type="GO" id="GO:0005975">
    <property type="term" value="P:carbohydrate metabolic process"/>
    <property type="evidence" value="ECO:0007669"/>
    <property type="project" value="InterPro"/>
</dbReference>
<dbReference type="SMART" id="SM00710">
    <property type="entry name" value="PbH1"/>
    <property type="match status" value="4"/>
</dbReference>
<name>A0A3P3R0J5_9FIRM</name>
<dbReference type="Pfam" id="PF00295">
    <property type="entry name" value="Glyco_hydro_28"/>
    <property type="match status" value="1"/>
</dbReference>
<dbReference type="RefSeq" id="WP_128673265.1">
    <property type="nucleotide sequence ID" value="NZ_RRCO01000001.1"/>
</dbReference>
<dbReference type="EMBL" id="RRCO01000001">
    <property type="protein sequence ID" value="RRJ26905.1"/>
    <property type="molecule type" value="Genomic_DNA"/>
</dbReference>